<comment type="catalytic activity">
    <reaction evidence="1 11">
        <text>an S-substituted glutathione + H2O = an S-substituted L-cysteinylglycine + L-glutamate</text>
        <dbReference type="Rhea" id="RHEA:59468"/>
        <dbReference type="ChEBI" id="CHEBI:15377"/>
        <dbReference type="ChEBI" id="CHEBI:29985"/>
        <dbReference type="ChEBI" id="CHEBI:90779"/>
        <dbReference type="ChEBI" id="CHEBI:143103"/>
        <dbReference type="EC" id="3.4.19.13"/>
    </reaction>
</comment>
<comment type="catalytic activity">
    <reaction evidence="2 11">
        <text>glutathione + H2O = L-cysteinylglycine + L-glutamate</text>
        <dbReference type="Rhea" id="RHEA:28807"/>
        <dbReference type="ChEBI" id="CHEBI:15377"/>
        <dbReference type="ChEBI" id="CHEBI:29985"/>
        <dbReference type="ChEBI" id="CHEBI:57925"/>
        <dbReference type="ChEBI" id="CHEBI:61694"/>
        <dbReference type="EC" id="3.4.19.13"/>
    </reaction>
</comment>
<dbReference type="EC" id="2.3.2.2" evidence="11"/>
<comment type="similarity">
    <text evidence="3 11">Belongs to the gamma-glutamyltransferase family.</text>
</comment>
<dbReference type="PROSITE" id="PS00462">
    <property type="entry name" value="G_GLU_TRANSPEPTIDASE"/>
    <property type="match status" value="1"/>
</dbReference>
<dbReference type="EMBL" id="CP044016">
    <property type="protein sequence ID" value="QES90530.1"/>
    <property type="molecule type" value="Genomic_DNA"/>
</dbReference>
<reference evidence="12 13" key="1">
    <citation type="submission" date="2019-09" db="EMBL/GenBank/DDBJ databases">
        <title>Complete genome sequence of Arachidicoccus sp. B3-10 isolated from apple orchard soil.</title>
        <authorList>
            <person name="Kim H.S."/>
            <person name="Han K.-I."/>
            <person name="Suh M.K."/>
            <person name="Lee K.C."/>
            <person name="Eom M.K."/>
            <person name="Kim J.-S."/>
            <person name="Kang S.W."/>
            <person name="Sin Y."/>
            <person name="Lee J.-S."/>
        </authorList>
    </citation>
    <scope>NUCLEOTIDE SEQUENCE [LARGE SCALE GENOMIC DNA]</scope>
    <source>
        <strain evidence="12 13">B3-10</strain>
    </source>
</reference>
<dbReference type="PANTHER" id="PTHR43199:SF1">
    <property type="entry name" value="GLUTATHIONE HYDROLASE PROENZYME"/>
    <property type="match status" value="1"/>
</dbReference>
<comment type="pathway">
    <text evidence="11">Sulfur metabolism; glutathione metabolism.</text>
</comment>
<evidence type="ECO:0000313" key="12">
    <source>
        <dbReference type="EMBL" id="QES90530.1"/>
    </source>
</evidence>
<keyword evidence="11" id="KW-0317">Glutathione biosynthesis</keyword>
<dbReference type="RefSeq" id="WP_131331515.1">
    <property type="nucleotide sequence ID" value="NZ_CP044016.1"/>
</dbReference>
<keyword evidence="5 11" id="KW-0378">Hydrolase</keyword>
<dbReference type="GO" id="GO:0006750">
    <property type="term" value="P:glutathione biosynthetic process"/>
    <property type="evidence" value="ECO:0007669"/>
    <property type="project" value="UniProtKB-KW"/>
</dbReference>
<feature type="binding site" evidence="10">
    <location>
        <begin position="456"/>
        <end position="457"/>
    </location>
    <ligand>
        <name>L-glutamate</name>
        <dbReference type="ChEBI" id="CHEBI:29985"/>
    </ligand>
</feature>
<dbReference type="SUPFAM" id="SSF56235">
    <property type="entry name" value="N-terminal nucleophile aminohydrolases (Ntn hydrolases)"/>
    <property type="match status" value="1"/>
</dbReference>
<keyword evidence="7 11" id="KW-0012">Acyltransferase</keyword>
<feature type="binding site" evidence="10">
    <location>
        <position position="112"/>
    </location>
    <ligand>
        <name>L-glutamate</name>
        <dbReference type="ChEBI" id="CHEBI:29985"/>
    </ligand>
</feature>
<keyword evidence="4 11" id="KW-0808">Transferase</keyword>
<evidence type="ECO:0000256" key="9">
    <source>
        <dbReference type="PIRSR" id="PIRSR600101-1"/>
    </source>
</evidence>
<feature type="active site" description="Nucleophile" evidence="9">
    <location>
        <position position="385"/>
    </location>
</feature>
<dbReference type="Gene3D" id="1.10.246.130">
    <property type="match status" value="1"/>
</dbReference>
<dbReference type="InterPro" id="IPR043137">
    <property type="entry name" value="GGT_ssub_C"/>
</dbReference>
<proteinExistence type="inferred from homology"/>
<evidence type="ECO:0000256" key="4">
    <source>
        <dbReference type="ARBA" id="ARBA00022679"/>
    </source>
</evidence>
<keyword evidence="6 11" id="KW-0865">Zymogen</keyword>
<dbReference type="InterPro" id="IPR000101">
    <property type="entry name" value="GGT_peptidase"/>
</dbReference>
<evidence type="ECO:0000313" key="13">
    <source>
        <dbReference type="Proteomes" id="UP000292424"/>
    </source>
</evidence>
<dbReference type="InterPro" id="IPR051792">
    <property type="entry name" value="GGT_bact"/>
</dbReference>
<feature type="binding site" evidence="10">
    <location>
        <position position="478"/>
    </location>
    <ligand>
        <name>L-glutamate</name>
        <dbReference type="ChEBI" id="CHEBI:29985"/>
    </ligand>
</feature>
<dbReference type="GO" id="GO:0103068">
    <property type="term" value="F:leukotriene C4 gamma-glutamyl transferase activity"/>
    <property type="evidence" value="ECO:0007669"/>
    <property type="project" value="UniProtKB-EC"/>
</dbReference>
<organism evidence="12 13">
    <name type="scientific">Rhizosphaericola mali</name>
    <dbReference type="NCBI Taxonomy" id="2545455"/>
    <lineage>
        <taxon>Bacteria</taxon>
        <taxon>Pseudomonadati</taxon>
        <taxon>Bacteroidota</taxon>
        <taxon>Chitinophagia</taxon>
        <taxon>Chitinophagales</taxon>
        <taxon>Chitinophagaceae</taxon>
        <taxon>Rhizosphaericola</taxon>
    </lineage>
</organism>
<dbReference type="NCBIfam" id="TIGR00066">
    <property type="entry name" value="g_glut_trans"/>
    <property type="match status" value="1"/>
</dbReference>
<dbReference type="Proteomes" id="UP000292424">
    <property type="component" value="Chromosome"/>
</dbReference>
<dbReference type="PRINTS" id="PR01210">
    <property type="entry name" value="GGTRANSPTASE"/>
</dbReference>
<evidence type="ECO:0000256" key="10">
    <source>
        <dbReference type="PIRSR" id="PIRSR600101-2"/>
    </source>
</evidence>
<dbReference type="GO" id="GO:0036374">
    <property type="term" value="F:glutathione hydrolase activity"/>
    <property type="evidence" value="ECO:0007669"/>
    <property type="project" value="UniProtKB-UniRule"/>
</dbReference>
<evidence type="ECO:0000256" key="3">
    <source>
        <dbReference type="ARBA" id="ARBA00009381"/>
    </source>
</evidence>
<evidence type="ECO:0000256" key="1">
    <source>
        <dbReference type="ARBA" id="ARBA00001049"/>
    </source>
</evidence>
<dbReference type="InterPro" id="IPR043138">
    <property type="entry name" value="GGT_lsub"/>
</dbReference>
<evidence type="ECO:0000256" key="8">
    <source>
        <dbReference type="ARBA" id="ARBA00047417"/>
    </source>
</evidence>
<evidence type="ECO:0000256" key="7">
    <source>
        <dbReference type="ARBA" id="ARBA00023315"/>
    </source>
</evidence>
<comment type="PTM">
    <text evidence="11">Cleaved by autocatalysis into a large and a small subunit.</text>
</comment>
<sequence length="572" mass="62421">MKKYILIIAAYLVHIQADAQKSIVGNGLEIDPYHYTSQREGVFTNGTVVCAHPLAAQVGVAMMKHGGNAFDAAIATQLALAVVYPGAGNIGGGGFMTARRAVDGKTITLDFREKAPGHASRDMYLDKSGNASTELSQNGHLSVGVPGTVAGLFKTLPYAKLTFAELIQPAIDLAKNGYVITEKEADGLNTDRENFIKYNTSKEIAFVKPELWKAGDTLFQKDLAETLERIKKNGPKGFYEGKTADYIVEEMKRGHGLITLEDLKKYEAVERPPLHFMYRGYEIVSFPPPSSGGLLLAQMLKMIEPFPVKDFGFHSVMQIHLMAEAERRAYADRAKYMGDPDFWKVPDSILMSNKYLMQRMSDFNPDSATPSTNVTAGLIHQSEETTHISISDKAGNMVSITTTLNNHFGSKTVAGKAGFILNDEMDDFSIKPGVPNLYGAVGGEANAIAANKRMLSSMAPTLILKDSKPFVVVGTPGGTTIPTSVFQSIVDVVDFNMPLSETINSPKFHHQWVPDYLYVEKGFAADTLSALQKMGYQIKERGPIGRTEMIEFKGGQLISASDKRGDDSVAGY</sequence>
<dbReference type="Pfam" id="PF01019">
    <property type="entry name" value="G_glu_transpept"/>
    <property type="match status" value="1"/>
</dbReference>
<evidence type="ECO:0000256" key="6">
    <source>
        <dbReference type="ARBA" id="ARBA00023145"/>
    </source>
</evidence>
<dbReference type="InterPro" id="IPR055262">
    <property type="entry name" value="GGT_CS"/>
</dbReference>
<feature type="binding site" evidence="10">
    <location>
        <begin position="403"/>
        <end position="405"/>
    </location>
    <ligand>
        <name>L-glutamate</name>
        <dbReference type="ChEBI" id="CHEBI:29985"/>
    </ligand>
</feature>
<evidence type="ECO:0000256" key="2">
    <source>
        <dbReference type="ARBA" id="ARBA00001089"/>
    </source>
</evidence>
<dbReference type="AlphaFoldDB" id="A0A5P2GA00"/>
<dbReference type="OrthoDB" id="9781342at2"/>
<evidence type="ECO:0000256" key="11">
    <source>
        <dbReference type="RuleBase" id="RU368036"/>
    </source>
</evidence>
<comment type="catalytic activity">
    <reaction evidence="8 11">
        <text>an N-terminal (5-L-glutamyl)-[peptide] + an alpha-amino acid = 5-L-glutamyl amino acid + an N-terminal L-alpha-aminoacyl-[peptide]</text>
        <dbReference type="Rhea" id="RHEA:23904"/>
        <dbReference type="Rhea" id="RHEA-COMP:9780"/>
        <dbReference type="Rhea" id="RHEA-COMP:9795"/>
        <dbReference type="ChEBI" id="CHEBI:77644"/>
        <dbReference type="ChEBI" id="CHEBI:78597"/>
        <dbReference type="ChEBI" id="CHEBI:78599"/>
        <dbReference type="ChEBI" id="CHEBI:78608"/>
        <dbReference type="EC" id="2.3.2.2"/>
    </reaction>
</comment>
<dbReference type="GO" id="GO:0006751">
    <property type="term" value="P:glutathione catabolic process"/>
    <property type="evidence" value="ECO:0007669"/>
    <property type="project" value="UniProtKB-UniRule"/>
</dbReference>
<dbReference type="Gene3D" id="3.60.20.40">
    <property type="match status" value="1"/>
</dbReference>
<dbReference type="UniPathway" id="UPA00204"/>
<dbReference type="EC" id="3.4.19.13" evidence="11"/>
<dbReference type="InterPro" id="IPR029055">
    <property type="entry name" value="Ntn_hydrolases_N"/>
</dbReference>
<dbReference type="KEGG" id="arac:E0W69_018325"/>
<gene>
    <name evidence="12" type="primary">ggt</name>
    <name evidence="12" type="ORF">E0W69_018325</name>
</gene>
<evidence type="ECO:0000256" key="5">
    <source>
        <dbReference type="ARBA" id="ARBA00022801"/>
    </source>
</evidence>
<dbReference type="PANTHER" id="PTHR43199">
    <property type="entry name" value="GLUTATHIONE HYDROLASE"/>
    <property type="match status" value="1"/>
</dbReference>
<keyword evidence="13" id="KW-1185">Reference proteome</keyword>
<accession>A0A5P2GA00</accession>
<name>A0A5P2GA00_9BACT</name>
<comment type="subunit">
    <text evidence="11">This enzyme consists of two polypeptide chains, which are synthesized in precursor form from a single polypeptide.</text>
</comment>
<feature type="binding site" evidence="10">
    <location>
        <position position="427"/>
    </location>
    <ligand>
        <name>L-glutamate</name>
        <dbReference type="ChEBI" id="CHEBI:29985"/>
    </ligand>
</feature>
<protein>
    <recommendedName>
        <fullName evidence="11">Glutathione hydrolase proenzyme</fullName>
        <ecNumber evidence="11">2.3.2.2</ecNumber>
        <ecNumber evidence="11">3.4.19.13</ecNumber>
    </recommendedName>
    <component>
        <recommendedName>
            <fullName evidence="11">Glutathione hydrolase large chain</fullName>
        </recommendedName>
    </component>
    <component>
        <recommendedName>
            <fullName evidence="11">Glutathione hydrolase small chain</fullName>
        </recommendedName>
    </component>
</protein>